<dbReference type="STRING" id="5217.A0A4Q1BDL0"/>
<dbReference type="Proteomes" id="UP000289152">
    <property type="component" value="Unassembled WGS sequence"/>
</dbReference>
<keyword evidence="5 8" id="KW-1015">Disulfide bond</keyword>
<feature type="active site" evidence="6">
    <location>
        <position position="554"/>
    </location>
</feature>
<keyword evidence="11" id="KW-0812">Transmembrane</keyword>
<dbReference type="GO" id="GO:0004571">
    <property type="term" value="F:mannosyl-oligosaccharide 1,2-alpha-mannosidase activity"/>
    <property type="evidence" value="ECO:0007669"/>
    <property type="project" value="InterPro"/>
</dbReference>
<evidence type="ECO:0000256" key="7">
    <source>
        <dbReference type="PIRSR" id="PIRSR601382-2"/>
    </source>
</evidence>
<feature type="active site" evidence="6">
    <location>
        <position position="755"/>
    </location>
</feature>
<dbReference type="PANTHER" id="PTHR11742">
    <property type="entry name" value="MANNOSYL-OLIGOSACCHARIDE ALPHA-1,2-MANNOSIDASE-RELATED"/>
    <property type="match status" value="1"/>
</dbReference>
<keyword evidence="7" id="KW-0479">Metal-binding</keyword>
<dbReference type="GO" id="GO:0036503">
    <property type="term" value="P:ERAD pathway"/>
    <property type="evidence" value="ECO:0007669"/>
    <property type="project" value="UniProtKB-ARBA"/>
</dbReference>
<dbReference type="InParanoid" id="A0A4Q1BDL0"/>
<feature type="active site" description="Proton donor" evidence="6">
    <location>
        <position position="420"/>
    </location>
</feature>
<keyword evidence="11" id="KW-0472">Membrane</keyword>
<evidence type="ECO:0000256" key="2">
    <source>
        <dbReference type="ARBA" id="ARBA00004922"/>
    </source>
</evidence>
<dbReference type="VEuPathDB" id="FungiDB:TREMEDRAFT_65683"/>
<feature type="compositionally biased region" description="Basic residues" evidence="10">
    <location>
        <begin position="289"/>
        <end position="299"/>
    </location>
</feature>
<dbReference type="AlphaFoldDB" id="A0A4Q1BDL0"/>
<evidence type="ECO:0000256" key="11">
    <source>
        <dbReference type="SAM" id="Phobius"/>
    </source>
</evidence>
<name>A0A4Q1BDL0_TREME</name>
<comment type="cofactor">
    <cofactor evidence="1 7">
        <name>Ca(2+)</name>
        <dbReference type="ChEBI" id="CHEBI:29108"/>
    </cofactor>
</comment>
<protein>
    <recommendedName>
        <fullName evidence="9">alpha-1,2-Mannosidase</fullName>
        <ecNumber evidence="9">3.2.1.-</ecNumber>
    </recommendedName>
</protein>
<dbReference type="VEuPathDB" id="FungiDB:TREMEDRAFT_66619"/>
<dbReference type="PANTHER" id="PTHR11742:SF103">
    <property type="entry name" value="ENDOPLASMIC RETICULUM MANNOSIDASE MNL2-RELATED"/>
    <property type="match status" value="1"/>
</dbReference>
<dbReference type="GO" id="GO:0005783">
    <property type="term" value="C:endoplasmic reticulum"/>
    <property type="evidence" value="ECO:0007669"/>
    <property type="project" value="TreeGrafter"/>
</dbReference>
<sequence>MISPKLPRDQKYDPEIASTFKPNSQSLSFSSIRRLLIRRIKWILISTLLIGLTFWLSGPRRGLKPPRGDWNRGHRGYEDLHRFGYEDDRGDEDYHHRHGGHKNDIYGEEVEDIFLIEDDFERVHSSDMEDDWEDFSFDDNSSNSDGGNDDDTKQQEEYIIVNGDHYYPHHIPSNIPPFTPHPTSLPEPNTILPEIDLENIRPPKENPFPENELDEVLSSTQEEVTGTGYYVSEDSWARNWEKPKVWDEERGEIRKVQWEGFDGIGTEVEDVKHGGKGGKGGKGNEERMKKWRESKKRRKLREERKQAVRRGFIHAWQGYKDHAWGHDEVKPVSQQPSNPFNNWGATIIDSLDTLLLLGFPEEYTLCRPHINQLNFHWISGRDWRHPYISPTLVVPTTDPDSSSQPLTIHRDHNLGLPVFETGIRYLGGLLGAYDLTGDQLLLDRAIDLAHILGRAFDTDSGLPAGRIDPGSPGGFRLGSVSAAEVGSMTLELIRLSQITKDRQWFDLSQRAMDFIENRIIPRVLHPPLLPLWFTPNSPFSQQLNGAISFGGLADSYYEYLIKTYKLLGGSTISKQYSKLYSDSIDTAQKVLYKNITSIPGLNLLVIGKLQNQIYIPEIEHLTCFAGAMIGLGSRLLNRKEDFKDAKRFTQSCYWLSALTATGMQPEVVEFYREGEGQFENVTLDGNVYHPFVKNTKGMEGIHVGLDGKLKWDDDDSYVLEEDGGRGEKEIGFYTRAKGVLPGIRKVSGRGINRPENIESIFYMYRLTGDPKWQDRGWSMFCNWMKTAKVDGGVSSVADVTQLPVTHTDNMESFALAETFKYHFLLQSDPDVLSLDDYVLNTEAHPFIATSSLSPGSQNLWDPSTVSDQQIGIRAQGTDAQKWTRFEWLKNSKAPYLPESEIRNSDQVADEGFQAVGGKGRGAMGGKGMGSGGGDPNYRPKPPIVPGRIWNE</sequence>
<evidence type="ECO:0000256" key="6">
    <source>
        <dbReference type="PIRSR" id="PIRSR601382-1"/>
    </source>
</evidence>
<accession>A0A4Q1BDL0</accession>
<dbReference type="Gene3D" id="1.50.10.10">
    <property type="match status" value="1"/>
</dbReference>
<keyword evidence="7" id="KW-0106">Calcium</keyword>
<comment type="similarity">
    <text evidence="3 9">Belongs to the glycosyl hydrolase 47 family.</text>
</comment>
<evidence type="ECO:0000313" key="12">
    <source>
        <dbReference type="EMBL" id="RXK35984.1"/>
    </source>
</evidence>
<evidence type="ECO:0000256" key="10">
    <source>
        <dbReference type="SAM" id="MobiDB-lite"/>
    </source>
</evidence>
<dbReference type="InterPro" id="IPR050749">
    <property type="entry name" value="Glycosyl_Hydrolase_47"/>
</dbReference>
<proteinExistence type="inferred from homology"/>
<feature type="region of interest" description="Disordered" evidence="10">
    <location>
        <begin position="916"/>
        <end position="951"/>
    </location>
</feature>
<keyword evidence="11" id="KW-1133">Transmembrane helix</keyword>
<evidence type="ECO:0000256" key="9">
    <source>
        <dbReference type="RuleBase" id="RU361193"/>
    </source>
</evidence>
<feature type="disulfide bond" evidence="8">
    <location>
        <begin position="623"/>
        <end position="652"/>
    </location>
</feature>
<dbReference type="GO" id="GO:0005975">
    <property type="term" value="P:carbohydrate metabolic process"/>
    <property type="evidence" value="ECO:0007669"/>
    <property type="project" value="InterPro"/>
</dbReference>
<feature type="transmembrane region" description="Helical" evidence="11">
    <location>
        <begin position="40"/>
        <end position="58"/>
    </location>
</feature>
<dbReference type="OrthoDB" id="8118055at2759"/>
<feature type="region of interest" description="Disordered" evidence="10">
    <location>
        <begin position="267"/>
        <end position="304"/>
    </location>
</feature>
<evidence type="ECO:0000256" key="4">
    <source>
        <dbReference type="ARBA" id="ARBA00022801"/>
    </source>
</evidence>
<dbReference type="InterPro" id="IPR036026">
    <property type="entry name" value="Seven-hairpin_glycosidases"/>
</dbReference>
<evidence type="ECO:0000256" key="3">
    <source>
        <dbReference type="ARBA" id="ARBA00007658"/>
    </source>
</evidence>
<dbReference type="SUPFAM" id="SSF48225">
    <property type="entry name" value="Seven-hairpin glycosidases"/>
    <property type="match status" value="1"/>
</dbReference>
<feature type="binding site" evidence="7">
    <location>
        <position position="841"/>
    </location>
    <ligand>
        <name>Ca(2+)</name>
        <dbReference type="ChEBI" id="CHEBI:29108"/>
    </ligand>
</feature>
<gene>
    <name evidence="12" type="ORF">M231_06753</name>
</gene>
<feature type="compositionally biased region" description="Gly residues" evidence="10">
    <location>
        <begin position="916"/>
        <end position="934"/>
    </location>
</feature>
<evidence type="ECO:0000313" key="13">
    <source>
        <dbReference type="Proteomes" id="UP000289152"/>
    </source>
</evidence>
<keyword evidence="13" id="KW-1185">Reference proteome</keyword>
<feature type="active site" description="Proton donor" evidence="6">
    <location>
        <position position="666"/>
    </location>
</feature>
<feature type="region of interest" description="Disordered" evidence="10">
    <location>
        <begin position="131"/>
        <end position="152"/>
    </location>
</feature>
<evidence type="ECO:0000256" key="8">
    <source>
        <dbReference type="PIRSR" id="PIRSR601382-3"/>
    </source>
</evidence>
<dbReference type="GO" id="GO:0005509">
    <property type="term" value="F:calcium ion binding"/>
    <property type="evidence" value="ECO:0007669"/>
    <property type="project" value="InterPro"/>
</dbReference>
<comment type="pathway">
    <text evidence="2">Protein modification; protein glycosylation.</text>
</comment>
<evidence type="ECO:0000256" key="1">
    <source>
        <dbReference type="ARBA" id="ARBA00001913"/>
    </source>
</evidence>
<dbReference type="GO" id="GO:0016020">
    <property type="term" value="C:membrane"/>
    <property type="evidence" value="ECO:0007669"/>
    <property type="project" value="InterPro"/>
</dbReference>
<dbReference type="EMBL" id="SDIL01000113">
    <property type="protein sequence ID" value="RXK35984.1"/>
    <property type="molecule type" value="Genomic_DNA"/>
</dbReference>
<keyword evidence="9" id="KW-0326">Glycosidase</keyword>
<comment type="caution">
    <text evidence="12">The sequence shown here is derived from an EMBL/GenBank/DDBJ whole genome shotgun (WGS) entry which is preliminary data.</text>
</comment>
<organism evidence="12 13">
    <name type="scientific">Tremella mesenterica</name>
    <name type="common">Jelly fungus</name>
    <dbReference type="NCBI Taxonomy" id="5217"/>
    <lineage>
        <taxon>Eukaryota</taxon>
        <taxon>Fungi</taxon>
        <taxon>Dikarya</taxon>
        <taxon>Basidiomycota</taxon>
        <taxon>Agaricomycotina</taxon>
        <taxon>Tremellomycetes</taxon>
        <taxon>Tremellales</taxon>
        <taxon>Tremellaceae</taxon>
        <taxon>Tremella</taxon>
    </lineage>
</organism>
<dbReference type="InterPro" id="IPR012341">
    <property type="entry name" value="6hp_glycosidase-like_sf"/>
</dbReference>
<evidence type="ECO:0000256" key="5">
    <source>
        <dbReference type="ARBA" id="ARBA00023157"/>
    </source>
</evidence>
<dbReference type="EC" id="3.2.1.-" evidence="9"/>
<dbReference type="Pfam" id="PF01532">
    <property type="entry name" value="Glyco_hydro_47"/>
    <property type="match status" value="1"/>
</dbReference>
<keyword evidence="4 9" id="KW-0378">Hydrolase</keyword>
<dbReference type="InterPro" id="IPR001382">
    <property type="entry name" value="Glyco_hydro_47"/>
</dbReference>
<dbReference type="PRINTS" id="PR00747">
    <property type="entry name" value="GLYHDRLASE47"/>
</dbReference>
<reference evidence="12 13" key="1">
    <citation type="submission" date="2016-06" db="EMBL/GenBank/DDBJ databases">
        <title>Evolution of pathogenesis and genome organization in the Tremellales.</title>
        <authorList>
            <person name="Cuomo C."/>
            <person name="Litvintseva A."/>
            <person name="Heitman J."/>
            <person name="Chen Y."/>
            <person name="Sun S."/>
            <person name="Springer D."/>
            <person name="Dromer F."/>
            <person name="Young S."/>
            <person name="Zeng Q."/>
            <person name="Chapman S."/>
            <person name="Gujja S."/>
            <person name="Saif S."/>
            <person name="Birren B."/>
        </authorList>
    </citation>
    <scope>NUCLEOTIDE SEQUENCE [LARGE SCALE GENOMIC DNA]</scope>
    <source>
        <strain evidence="12 13">ATCC 28783</strain>
    </source>
</reference>